<dbReference type="Gene3D" id="3.30.720.110">
    <property type="match status" value="1"/>
</dbReference>
<dbReference type="Proteomes" id="UP001589890">
    <property type="component" value="Unassembled WGS sequence"/>
</dbReference>
<dbReference type="EMBL" id="JBHLTC010000005">
    <property type="protein sequence ID" value="MFC0623413.1"/>
    <property type="molecule type" value="Genomic_DNA"/>
</dbReference>
<dbReference type="InterPro" id="IPR004360">
    <property type="entry name" value="Glyas_Fos-R_dOase_dom"/>
</dbReference>
<evidence type="ECO:0000313" key="2">
    <source>
        <dbReference type="EMBL" id="MFC0623413.1"/>
    </source>
</evidence>
<dbReference type="CDD" id="cd07246">
    <property type="entry name" value="VOC_like"/>
    <property type="match status" value="1"/>
</dbReference>
<accession>A0ABV6QFJ7</accession>
<dbReference type="RefSeq" id="WP_380044113.1">
    <property type="nucleotide sequence ID" value="NZ_JBHLTC010000005.1"/>
</dbReference>
<sequence length="160" mass="17916">MSVTPIPDGYHAVTPWILGQDTAGLMKFLAAAFGAEELFPPVVDEHGRIGHAEMRIGDSVVMMFDRPDWPPTPAFLRLYVPDVEEALKNAIAAGGTVVTEPTHMFWGDMVARVHDPYGNLYWLHSRIEIVDEEEMNRRFGDPKFVDAMNYVQGSLFKPAV</sequence>
<feature type="domain" description="VOC" evidence="1">
    <location>
        <begin position="9"/>
        <end position="126"/>
    </location>
</feature>
<reference evidence="2 3" key="1">
    <citation type="submission" date="2024-09" db="EMBL/GenBank/DDBJ databases">
        <authorList>
            <person name="Sun Q."/>
            <person name="Mori K."/>
        </authorList>
    </citation>
    <scope>NUCLEOTIDE SEQUENCE [LARGE SCALE GENOMIC DNA]</scope>
    <source>
        <strain evidence="2 3">CGMCC 1.15906</strain>
    </source>
</reference>
<dbReference type="PANTHER" id="PTHR34109:SF1">
    <property type="entry name" value="VOC DOMAIN-CONTAINING PROTEIN"/>
    <property type="match status" value="1"/>
</dbReference>
<evidence type="ECO:0000259" key="1">
    <source>
        <dbReference type="PROSITE" id="PS51819"/>
    </source>
</evidence>
<proteinExistence type="predicted"/>
<dbReference type="SUPFAM" id="SSF54593">
    <property type="entry name" value="Glyoxalase/Bleomycin resistance protein/Dihydroxybiphenyl dioxygenase"/>
    <property type="match status" value="1"/>
</dbReference>
<keyword evidence="3" id="KW-1185">Reference proteome</keyword>
<comment type="caution">
    <text evidence="2">The sequence shown here is derived from an EMBL/GenBank/DDBJ whole genome shotgun (WGS) entry which is preliminary data.</text>
</comment>
<dbReference type="Gene3D" id="3.30.720.120">
    <property type="match status" value="1"/>
</dbReference>
<dbReference type="InterPro" id="IPR029068">
    <property type="entry name" value="Glyas_Bleomycin-R_OHBP_Dase"/>
</dbReference>
<protein>
    <submittedName>
        <fullName evidence="2">VOC family protein</fullName>
    </submittedName>
</protein>
<name>A0ABV6QFJ7_9ACTN</name>
<organism evidence="2 3">
    <name type="scientific">Kribbella deserti</name>
    <dbReference type="NCBI Taxonomy" id="1926257"/>
    <lineage>
        <taxon>Bacteria</taxon>
        <taxon>Bacillati</taxon>
        <taxon>Actinomycetota</taxon>
        <taxon>Actinomycetes</taxon>
        <taxon>Propionibacteriales</taxon>
        <taxon>Kribbellaceae</taxon>
        <taxon>Kribbella</taxon>
    </lineage>
</organism>
<dbReference type="PANTHER" id="PTHR34109">
    <property type="entry name" value="BNAUNNG04460D PROTEIN-RELATED"/>
    <property type="match status" value="1"/>
</dbReference>
<gene>
    <name evidence="2" type="ORF">ACFFGN_05025</name>
</gene>
<dbReference type="InterPro" id="IPR037523">
    <property type="entry name" value="VOC_core"/>
</dbReference>
<dbReference type="PROSITE" id="PS51819">
    <property type="entry name" value="VOC"/>
    <property type="match status" value="1"/>
</dbReference>
<evidence type="ECO:0000313" key="3">
    <source>
        <dbReference type="Proteomes" id="UP001589890"/>
    </source>
</evidence>
<dbReference type="Pfam" id="PF00903">
    <property type="entry name" value="Glyoxalase"/>
    <property type="match status" value="1"/>
</dbReference>